<proteinExistence type="predicted"/>
<keyword evidence="1" id="KW-0732">Signal</keyword>
<sequence>MLTCKLVGCMHFYVTLGAKCSLVRTTNDRGWSFLTYVALNFHPPSSGDLEIEILLWMHHTCQKGAWKQTIFKEIVSQTSKIDVSDKPFQKTGKRDPFRPTRLQEWRKVSLEDKQ</sequence>
<accession>A0A2P2KRQ9</accession>
<organism evidence="2">
    <name type="scientific">Rhizophora mucronata</name>
    <name type="common">Asiatic mangrove</name>
    <dbReference type="NCBI Taxonomy" id="61149"/>
    <lineage>
        <taxon>Eukaryota</taxon>
        <taxon>Viridiplantae</taxon>
        <taxon>Streptophyta</taxon>
        <taxon>Embryophyta</taxon>
        <taxon>Tracheophyta</taxon>
        <taxon>Spermatophyta</taxon>
        <taxon>Magnoliopsida</taxon>
        <taxon>eudicotyledons</taxon>
        <taxon>Gunneridae</taxon>
        <taxon>Pentapetalae</taxon>
        <taxon>rosids</taxon>
        <taxon>fabids</taxon>
        <taxon>Malpighiales</taxon>
        <taxon>Rhizophoraceae</taxon>
        <taxon>Rhizophora</taxon>
    </lineage>
</organism>
<evidence type="ECO:0000313" key="2">
    <source>
        <dbReference type="EMBL" id="MBX08416.1"/>
    </source>
</evidence>
<name>A0A2P2KRQ9_RHIMU</name>
<evidence type="ECO:0000256" key="1">
    <source>
        <dbReference type="SAM" id="SignalP"/>
    </source>
</evidence>
<reference evidence="2" key="1">
    <citation type="submission" date="2018-02" db="EMBL/GenBank/DDBJ databases">
        <title>Rhizophora mucronata_Transcriptome.</title>
        <authorList>
            <person name="Meera S.P."/>
            <person name="Sreeshan A."/>
            <person name="Augustine A."/>
        </authorList>
    </citation>
    <scope>NUCLEOTIDE SEQUENCE</scope>
    <source>
        <tissue evidence="2">Leaf</tissue>
    </source>
</reference>
<protein>
    <submittedName>
        <fullName evidence="2">Uncharacterized protein MANES_11G122000</fullName>
    </submittedName>
</protein>
<feature type="chain" id="PRO_5015133368" evidence="1">
    <location>
        <begin position="18"/>
        <end position="114"/>
    </location>
</feature>
<dbReference type="EMBL" id="GGEC01027932">
    <property type="protein sequence ID" value="MBX08416.1"/>
    <property type="molecule type" value="Transcribed_RNA"/>
</dbReference>
<feature type="signal peptide" evidence="1">
    <location>
        <begin position="1"/>
        <end position="17"/>
    </location>
</feature>
<dbReference type="AlphaFoldDB" id="A0A2P2KRQ9"/>